<evidence type="ECO:0000256" key="1">
    <source>
        <dbReference type="ARBA" id="ARBA00023054"/>
    </source>
</evidence>
<accession>A2EJG5</accession>
<feature type="coiled-coil region" evidence="2">
    <location>
        <begin position="313"/>
        <end position="459"/>
    </location>
</feature>
<dbReference type="VEuPathDB" id="TrichDB:TVAGG3_0389760"/>
<dbReference type="PANTHER" id="PTHR32083">
    <property type="entry name" value="CILIA AND FLAGELLA-ASSOCIATED PROTEIN 58-RELATED"/>
    <property type="match status" value="1"/>
</dbReference>
<dbReference type="PANTHER" id="PTHR32083:SF0">
    <property type="entry name" value="CILIA AND FLAGELLA-ASSOCIATED PROTEIN 58"/>
    <property type="match status" value="1"/>
</dbReference>
<dbReference type="InParanoid" id="A2EJG5"/>
<dbReference type="VEuPathDB" id="TrichDB:TVAG_050380"/>
<keyword evidence="4" id="KW-1185">Reference proteome</keyword>
<dbReference type="OMA" id="ITFDTES"/>
<dbReference type="GO" id="GO:0005856">
    <property type="term" value="C:cytoskeleton"/>
    <property type="evidence" value="ECO:0000318"/>
    <property type="project" value="GO_Central"/>
</dbReference>
<evidence type="ECO:0000256" key="2">
    <source>
        <dbReference type="SAM" id="Coils"/>
    </source>
</evidence>
<dbReference type="Proteomes" id="UP000001542">
    <property type="component" value="Unassembled WGS sequence"/>
</dbReference>
<organism evidence="3 4">
    <name type="scientific">Trichomonas vaginalis (strain ATCC PRA-98 / G3)</name>
    <dbReference type="NCBI Taxonomy" id="412133"/>
    <lineage>
        <taxon>Eukaryota</taxon>
        <taxon>Metamonada</taxon>
        <taxon>Parabasalia</taxon>
        <taxon>Trichomonadida</taxon>
        <taxon>Trichomonadidae</taxon>
        <taxon>Trichomonas</taxon>
    </lineage>
</organism>
<dbReference type="RefSeq" id="XP_001319445.1">
    <property type="nucleotide sequence ID" value="XM_001319410.1"/>
</dbReference>
<dbReference type="AlphaFoldDB" id="A2EJG5"/>
<dbReference type="KEGG" id="tva:4765110"/>
<dbReference type="EMBL" id="DS113405">
    <property type="protein sequence ID" value="EAY07222.1"/>
    <property type="molecule type" value="Genomic_DNA"/>
</dbReference>
<feature type="coiled-coil region" evidence="2">
    <location>
        <begin position="506"/>
        <end position="578"/>
    </location>
</feature>
<feature type="coiled-coil region" evidence="2">
    <location>
        <begin position="159"/>
        <end position="228"/>
    </location>
</feature>
<feature type="coiled-coil region" evidence="2">
    <location>
        <begin position="784"/>
        <end position="825"/>
    </location>
</feature>
<dbReference type="FunCoup" id="A2EJG5">
    <property type="interactions" value="171"/>
</dbReference>
<proteinExistence type="predicted"/>
<evidence type="ECO:0000313" key="3">
    <source>
        <dbReference type="EMBL" id="EAY07222.1"/>
    </source>
</evidence>
<keyword evidence="1 2" id="KW-0175">Coiled coil</keyword>
<protein>
    <submittedName>
        <fullName evidence="3">Uncharacterized protein</fullName>
    </submittedName>
</protein>
<reference evidence="3" key="1">
    <citation type="submission" date="2006-10" db="EMBL/GenBank/DDBJ databases">
        <authorList>
            <person name="Amadeo P."/>
            <person name="Zhao Q."/>
            <person name="Wortman J."/>
            <person name="Fraser-Liggett C."/>
            <person name="Carlton J."/>
        </authorList>
    </citation>
    <scope>NUCLEOTIDE SEQUENCE</scope>
    <source>
        <strain evidence="3">G3</strain>
    </source>
</reference>
<gene>
    <name evidence="3" type="ORF">TVAG_050380</name>
</gene>
<name>A2EJG5_TRIV3</name>
<feature type="coiled-coil region" evidence="2">
    <location>
        <begin position="649"/>
        <end position="693"/>
    </location>
</feature>
<evidence type="ECO:0000313" key="4">
    <source>
        <dbReference type="Proteomes" id="UP000001542"/>
    </source>
</evidence>
<reference evidence="3" key="2">
    <citation type="journal article" date="2007" name="Science">
        <title>Draft genome sequence of the sexually transmitted pathogen Trichomonas vaginalis.</title>
        <authorList>
            <person name="Carlton J.M."/>
            <person name="Hirt R.P."/>
            <person name="Silva J.C."/>
            <person name="Delcher A.L."/>
            <person name="Schatz M."/>
            <person name="Zhao Q."/>
            <person name="Wortman J.R."/>
            <person name="Bidwell S.L."/>
            <person name="Alsmark U.C.M."/>
            <person name="Besteiro S."/>
            <person name="Sicheritz-Ponten T."/>
            <person name="Noel C.J."/>
            <person name="Dacks J.B."/>
            <person name="Foster P.G."/>
            <person name="Simillion C."/>
            <person name="Van de Peer Y."/>
            <person name="Miranda-Saavedra D."/>
            <person name="Barton G.J."/>
            <person name="Westrop G.D."/>
            <person name="Mueller S."/>
            <person name="Dessi D."/>
            <person name="Fiori P.L."/>
            <person name="Ren Q."/>
            <person name="Paulsen I."/>
            <person name="Zhang H."/>
            <person name="Bastida-Corcuera F.D."/>
            <person name="Simoes-Barbosa A."/>
            <person name="Brown M.T."/>
            <person name="Hayes R.D."/>
            <person name="Mukherjee M."/>
            <person name="Okumura C.Y."/>
            <person name="Schneider R."/>
            <person name="Smith A.J."/>
            <person name="Vanacova S."/>
            <person name="Villalvazo M."/>
            <person name="Haas B.J."/>
            <person name="Pertea M."/>
            <person name="Feldblyum T.V."/>
            <person name="Utterback T.R."/>
            <person name="Shu C.L."/>
            <person name="Osoegawa K."/>
            <person name="de Jong P.J."/>
            <person name="Hrdy I."/>
            <person name="Horvathova L."/>
            <person name="Zubacova Z."/>
            <person name="Dolezal P."/>
            <person name="Malik S.B."/>
            <person name="Logsdon J.M. Jr."/>
            <person name="Henze K."/>
            <person name="Gupta A."/>
            <person name="Wang C.C."/>
            <person name="Dunne R.L."/>
            <person name="Upcroft J.A."/>
            <person name="Upcroft P."/>
            <person name="White O."/>
            <person name="Salzberg S.L."/>
            <person name="Tang P."/>
            <person name="Chiu C.-H."/>
            <person name="Lee Y.-S."/>
            <person name="Embley T.M."/>
            <person name="Coombs G.H."/>
            <person name="Mottram J.C."/>
            <person name="Tachezy J."/>
            <person name="Fraser-Liggett C.M."/>
            <person name="Johnson P.J."/>
        </authorList>
    </citation>
    <scope>NUCLEOTIDE SEQUENCE [LARGE SCALE GENOMIC DNA]</scope>
    <source>
        <strain evidence="3">G3</strain>
    </source>
</reference>
<sequence>MKGNDSKLNEITFDTESASFEEVKVLAAQVQEEIPDDSPFFPYKAKFNKELTFFQSIFNKNQLLLAKLSDQNAQIISAASKIQTILKTSNEDTEKLNSFKQRHAEVLSIIESLHKSETSSRSIIESLSKTLYTLQNQVEKDGLFSNGDEESAIQVANDVKMLREEISKGEEQIHDLSTQISKENAVTKQILDHIKTITENSDKMEAELANIKTNYDKTSKERNDLREKCLVVKDENKSIKETVVKNREKIVTQNDRIGKQMVVKSNLVKSQLDEMKKLREMKQTIMAKGKQHNELVNNNHMKKADALRVNSNIGESEIEIKNLQSQLENAKEMVELTTQSLHDTEEMRKEMLAQKFQARKDNQKLKNDMNMKQNQITRDQNESKRYQRNIQSIIHEKTVIKKHLSEEKTKQMEIQGENQNLRNQKFLEKKDAQDVNIKLRNFEIDIDNKTSEIQHLMARELLVSDEREGTLQKIEDDTKLLDSYEDKTRRQSELIEVNRNERNAFKRKWIKLVDEQKDLLQSLEEQCDIYSELSTNLRETELKAAKTSFLTQTARNEVINLTQERNDLQKMVIEATRASEGLKSQKQILTNVYDDFEHKKSLESKKITAIKTSIQVMNEQLHERTKLVNQLRYDIKTIQNRLEKGYTLFDTKKQEIERLENEYSKLVHTQLILEEKKRSVKTLQSDYRRYYNEYNLEMQKTVAITNEFGIPRNIHRWSVYQFTNPAYAQQLRYHCILTARLDEAHVKWLKLLDEKKEIEKKIEMKNQKVLPHGKKLTAAYPTNIENLTNAIADKDREIKEISEKIDDTREQIEIIKEKIDALRGKVTQRRGTTAVLRGKNYNVSKIIRAKTSQGTRPKTASTVGESTFFITQNAKDTALPEFGGGFVLKTELPQLPGEEHNEIFAHPAIITAANSSRQLNNQIEIKRPKTVRRRPQTATRN</sequence>
<dbReference type="SMR" id="A2EJG5"/>